<feature type="region of interest" description="Disordered" evidence="1">
    <location>
        <begin position="187"/>
        <end position="284"/>
    </location>
</feature>
<evidence type="ECO:0000313" key="3">
    <source>
        <dbReference type="Proteomes" id="UP000800082"/>
    </source>
</evidence>
<dbReference type="EMBL" id="ML978960">
    <property type="protein sequence ID" value="KAF1931675.1"/>
    <property type="molecule type" value="Genomic_DNA"/>
</dbReference>
<sequence>MGTRLSSTALLSRGGMKPHFVYTSRYCVIPRSTFALTLPQHSSPAILPQSPSVSCRHLRGLMHIHLTRIRLTPSMFRKPTLRPANHSITASTVDGSMFCTCSANAGQPRNVQYSTMRRAASSLLAGSVKCQMQDLHVATRGTEMVCGFDRTQESLICVSGRSSRPGHSIYIYVCSPNTCSNQFHTQAQTTFPQHHAPPPRAQHQRPETLLPHPSAPKHRNKRILPHLDPRCARRRRRLPRLQDPFAAERTAAKPAPRRGGGEPGHVRFCGSAQGACGAAQSDAV</sequence>
<accession>A0A6A5RT78</accession>
<keyword evidence="3" id="KW-1185">Reference proteome</keyword>
<reference evidence="2" key="1">
    <citation type="journal article" date="2020" name="Stud. Mycol.">
        <title>101 Dothideomycetes genomes: a test case for predicting lifestyles and emergence of pathogens.</title>
        <authorList>
            <person name="Haridas S."/>
            <person name="Albert R."/>
            <person name="Binder M."/>
            <person name="Bloem J."/>
            <person name="Labutti K."/>
            <person name="Salamov A."/>
            <person name="Andreopoulos B."/>
            <person name="Baker S."/>
            <person name="Barry K."/>
            <person name="Bills G."/>
            <person name="Bluhm B."/>
            <person name="Cannon C."/>
            <person name="Castanera R."/>
            <person name="Culley D."/>
            <person name="Daum C."/>
            <person name="Ezra D."/>
            <person name="Gonzalez J."/>
            <person name="Henrissat B."/>
            <person name="Kuo A."/>
            <person name="Liang C."/>
            <person name="Lipzen A."/>
            <person name="Lutzoni F."/>
            <person name="Magnuson J."/>
            <person name="Mondo S."/>
            <person name="Nolan M."/>
            <person name="Ohm R."/>
            <person name="Pangilinan J."/>
            <person name="Park H.-J."/>
            <person name="Ramirez L."/>
            <person name="Alfaro M."/>
            <person name="Sun H."/>
            <person name="Tritt A."/>
            <person name="Yoshinaga Y."/>
            <person name="Zwiers L.-H."/>
            <person name="Turgeon B."/>
            <person name="Goodwin S."/>
            <person name="Spatafora J."/>
            <person name="Crous P."/>
            <person name="Grigoriev I."/>
        </authorList>
    </citation>
    <scope>NUCLEOTIDE SEQUENCE</scope>
    <source>
        <strain evidence="2">CBS 183.55</strain>
    </source>
</reference>
<dbReference type="GeneID" id="54346914"/>
<feature type="compositionally biased region" description="Basic residues" evidence="1">
    <location>
        <begin position="215"/>
        <end position="224"/>
    </location>
</feature>
<feature type="compositionally biased region" description="Low complexity" evidence="1">
    <location>
        <begin position="269"/>
        <end position="284"/>
    </location>
</feature>
<dbReference type="RefSeq" id="XP_033451923.1">
    <property type="nucleotide sequence ID" value="XM_033589267.1"/>
</dbReference>
<dbReference type="AlphaFoldDB" id="A0A6A5RT78"/>
<evidence type="ECO:0000313" key="2">
    <source>
        <dbReference type="EMBL" id="KAF1931675.1"/>
    </source>
</evidence>
<dbReference type="Proteomes" id="UP000800082">
    <property type="component" value="Unassembled WGS sequence"/>
</dbReference>
<organism evidence="2 3">
    <name type="scientific">Didymella exigua CBS 183.55</name>
    <dbReference type="NCBI Taxonomy" id="1150837"/>
    <lineage>
        <taxon>Eukaryota</taxon>
        <taxon>Fungi</taxon>
        <taxon>Dikarya</taxon>
        <taxon>Ascomycota</taxon>
        <taxon>Pezizomycotina</taxon>
        <taxon>Dothideomycetes</taxon>
        <taxon>Pleosporomycetidae</taxon>
        <taxon>Pleosporales</taxon>
        <taxon>Pleosporineae</taxon>
        <taxon>Didymellaceae</taxon>
        <taxon>Didymella</taxon>
    </lineage>
</organism>
<gene>
    <name evidence="2" type="ORF">M421DRAFT_317761</name>
</gene>
<protein>
    <submittedName>
        <fullName evidence="2">Uncharacterized protein</fullName>
    </submittedName>
</protein>
<proteinExistence type="predicted"/>
<evidence type="ECO:0000256" key="1">
    <source>
        <dbReference type="SAM" id="MobiDB-lite"/>
    </source>
</evidence>
<name>A0A6A5RT78_9PLEO</name>